<keyword evidence="1" id="KW-0808">Transferase</keyword>
<dbReference type="Gene3D" id="3.40.630.30">
    <property type="match status" value="1"/>
</dbReference>
<dbReference type="Proteomes" id="UP000830401">
    <property type="component" value="Chromosome"/>
</dbReference>
<keyword evidence="5" id="KW-1185">Reference proteome</keyword>
<dbReference type="InterPro" id="IPR000182">
    <property type="entry name" value="GNAT_dom"/>
</dbReference>
<reference evidence="4" key="1">
    <citation type="submission" date="2022-04" db="EMBL/GenBank/DDBJ databases">
        <title>Hymenobacter sp. isolated from the air.</title>
        <authorList>
            <person name="Won M."/>
            <person name="Lee C.-M."/>
            <person name="Woen H.-Y."/>
            <person name="Kwon S.-W."/>
        </authorList>
    </citation>
    <scope>NUCLEOTIDE SEQUENCE</scope>
    <source>
        <strain evidence="4">5420S-77</strain>
    </source>
</reference>
<dbReference type="SUPFAM" id="SSF55729">
    <property type="entry name" value="Acyl-CoA N-acyltransferases (Nat)"/>
    <property type="match status" value="1"/>
</dbReference>
<dbReference type="PANTHER" id="PTHR43877:SF2">
    <property type="entry name" value="AMINOALKYLPHOSPHONATE N-ACETYLTRANSFERASE-RELATED"/>
    <property type="match status" value="1"/>
</dbReference>
<dbReference type="RefSeq" id="WP_245120254.1">
    <property type="nucleotide sequence ID" value="NZ_CP095061.1"/>
</dbReference>
<evidence type="ECO:0000256" key="1">
    <source>
        <dbReference type="ARBA" id="ARBA00022679"/>
    </source>
</evidence>
<dbReference type="EMBL" id="CP095061">
    <property type="protein sequence ID" value="UOQ66276.1"/>
    <property type="molecule type" value="Genomic_DNA"/>
</dbReference>
<name>A0ABY4G5Y7_9BACT</name>
<dbReference type="CDD" id="cd04301">
    <property type="entry name" value="NAT_SF"/>
    <property type="match status" value="1"/>
</dbReference>
<evidence type="ECO:0000313" key="5">
    <source>
        <dbReference type="Proteomes" id="UP000830401"/>
    </source>
</evidence>
<dbReference type="InterPro" id="IPR016181">
    <property type="entry name" value="Acyl_CoA_acyltransferase"/>
</dbReference>
<dbReference type="InterPro" id="IPR050832">
    <property type="entry name" value="Bact_Acetyltransf"/>
</dbReference>
<organism evidence="4 5">
    <name type="scientific">Hymenobacter volaticus</name>
    <dbReference type="NCBI Taxonomy" id="2932254"/>
    <lineage>
        <taxon>Bacteria</taxon>
        <taxon>Pseudomonadati</taxon>
        <taxon>Bacteroidota</taxon>
        <taxon>Cytophagia</taxon>
        <taxon>Cytophagales</taxon>
        <taxon>Hymenobacteraceae</taxon>
        <taxon>Hymenobacter</taxon>
    </lineage>
</organism>
<evidence type="ECO:0000313" key="4">
    <source>
        <dbReference type="EMBL" id="UOQ66276.1"/>
    </source>
</evidence>
<keyword evidence="2" id="KW-0012">Acyltransferase</keyword>
<gene>
    <name evidence="4" type="ORF">MUN86_22755</name>
</gene>
<dbReference type="Pfam" id="PF00583">
    <property type="entry name" value="Acetyltransf_1"/>
    <property type="match status" value="1"/>
</dbReference>
<accession>A0ABY4G5Y7</accession>
<evidence type="ECO:0000259" key="3">
    <source>
        <dbReference type="PROSITE" id="PS51186"/>
    </source>
</evidence>
<sequence>MYTVRILDYKPAHQPVFRALNEEWITQYFVMEAPDYQMLDEPQRYILAPGGAILMAEHEGQLVGTCALLNEGHGIFELAKMAVSPAAQGLGIGYALGQAAIQKARQLGAHHLELLSNSRLMSALALYRKLGFRNVPVPTSPYQRTDVKMALDL</sequence>
<dbReference type="PROSITE" id="PS51186">
    <property type="entry name" value="GNAT"/>
    <property type="match status" value="1"/>
</dbReference>
<dbReference type="PANTHER" id="PTHR43877">
    <property type="entry name" value="AMINOALKYLPHOSPHONATE N-ACETYLTRANSFERASE-RELATED-RELATED"/>
    <property type="match status" value="1"/>
</dbReference>
<feature type="domain" description="N-acetyltransferase" evidence="3">
    <location>
        <begin position="15"/>
        <end position="153"/>
    </location>
</feature>
<protein>
    <submittedName>
        <fullName evidence="4">GNAT family N-acetyltransferase</fullName>
    </submittedName>
</protein>
<proteinExistence type="predicted"/>
<evidence type="ECO:0000256" key="2">
    <source>
        <dbReference type="ARBA" id="ARBA00023315"/>
    </source>
</evidence>